<dbReference type="AlphaFoldDB" id="A0AAD7CLC1"/>
<evidence type="ECO:0008006" key="3">
    <source>
        <dbReference type="Google" id="ProtNLM"/>
    </source>
</evidence>
<name>A0AAD7CLC1_9AGAR</name>
<accession>A0AAD7CLC1</accession>
<organism evidence="1 2">
    <name type="scientific">Roridomyces roridus</name>
    <dbReference type="NCBI Taxonomy" id="1738132"/>
    <lineage>
        <taxon>Eukaryota</taxon>
        <taxon>Fungi</taxon>
        <taxon>Dikarya</taxon>
        <taxon>Basidiomycota</taxon>
        <taxon>Agaricomycotina</taxon>
        <taxon>Agaricomycetes</taxon>
        <taxon>Agaricomycetidae</taxon>
        <taxon>Agaricales</taxon>
        <taxon>Marasmiineae</taxon>
        <taxon>Mycenaceae</taxon>
        <taxon>Roridomyces</taxon>
    </lineage>
</organism>
<protein>
    <recommendedName>
        <fullName evidence="3">F-box domain-containing protein</fullName>
    </recommendedName>
</protein>
<proteinExistence type="predicted"/>
<gene>
    <name evidence="1" type="ORF">FB45DRAFT_32073</name>
</gene>
<evidence type="ECO:0000313" key="2">
    <source>
        <dbReference type="Proteomes" id="UP001221142"/>
    </source>
</evidence>
<evidence type="ECO:0000313" key="1">
    <source>
        <dbReference type="EMBL" id="KAJ7651171.1"/>
    </source>
</evidence>
<comment type="caution">
    <text evidence="1">The sequence shown here is derived from an EMBL/GenBank/DDBJ whole genome shotgun (WGS) entry which is preliminary data.</text>
</comment>
<dbReference type="Proteomes" id="UP001221142">
    <property type="component" value="Unassembled WGS sequence"/>
</dbReference>
<dbReference type="EMBL" id="JARKIF010000001">
    <property type="protein sequence ID" value="KAJ7651171.1"/>
    <property type="molecule type" value="Genomic_DNA"/>
</dbReference>
<sequence>MASNTSQSPQRSPVGMTERLPNELLTEIVEYLPRRADQASLCLISKLFHDVSLPFFDRTVVLPMTRSRQLKAFFRSIIAHPERADATRSLTFTNQTSLLDFNPFFYDLLIESTRLMKNLEHLRVQDWSETATMTEPSIISCLAFLTFPCLSTCRIEILPVAQGLGSNCHVAIGDFLERHPTITHLRLWPYGGFHDPTHTGALLPRLEHYDGNLHFLTMLSSRCLRAARFPWVLDWEEIDSPLEALPSLLDARLPTVLSFDDSCPSYNAIPSTLSALPDYIPNLTSLKICARSMRVHSQTSVLNCLKECLPRFSGLKYIAFEHSDPTLVSTNDDLLALQAWADVTPSFKACSIRQRAWRKVDGLWEEYREEEFDVEAGFSAFAKCV</sequence>
<reference evidence="1" key="1">
    <citation type="submission" date="2023-03" db="EMBL/GenBank/DDBJ databases">
        <title>Massive genome expansion in bonnet fungi (Mycena s.s.) driven by repeated elements and novel gene families across ecological guilds.</title>
        <authorList>
            <consortium name="Lawrence Berkeley National Laboratory"/>
            <person name="Harder C.B."/>
            <person name="Miyauchi S."/>
            <person name="Viragh M."/>
            <person name="Kuo A."/>
            <person name="Thoen E."/>
            <person name="Andreopoulos B."/>
            <person name="Lu D."/>
            <person name="Skrede I."/>
            <person name="Drula E."/>
            <person name="Henrissat B."/>
            <person name="Morin E."/>
            <person name="Kohler A."/>
            <person name="Barry K."/>
            <person name="LaButti K."/>
            <person name="Morin E."/>
            <person name="Salamov A."/>
            <person name="Lipzen A."/>
            <person name="Mereny Z."/>
            <person name="Hegedus B."/>
            <person name="Baldrian P."/>
            <person name="Stursova M."/>
            <person name="Weitz H."/>
            <person name="Taylor A."/>
            <person name="Grigoriev I.V."/>
            <person name="Nagy L.G."/>
            <person name="Martin F."/>
            <person name="Kauserud H."/>
        </authorList>
    </citation>
    <scope>NUCLEOTIDE SEQUENCE</scope>
    <source>
        <strain evidence="1">9284</strain>
    </source>
</reference>
<keyword evidence="2" id="KW-1185">Reference proteome</keyword>